<keyword evidence="3" id="KW-0436">Ligase</keyword>
<name>A0ABM1MSF7_NICVS</name>
<dbReference type="Proteomes" id="UP000695000">
    <property type="component" value="Unplaced"/>
</dbReference>
<dbReference type="SUPFAM" id="SSF56059">
    <property type="entry name" value="Glutathione synthetase ATP-binding domain-like"/>
    <property type="match status" value="1"/>
</dbReference>
<sequence>MWPCVDMDGYMNIWILKPSYGSRGVGIYFCRTLQYVLKVLKEHKNNSYVIQKYIERPLLIHHTKFDIRQWFLISSTMPLTIWIYKECYLRFSSQTYNLRKLHESIHLTNNSVQSKYHNGNRDPGLPAHNMWFLREFKEHLTNLGYPHVYDDIIFPGIKECITAAVLATQDQIYRTSKAFELHGADFMITEDFIPWLIEINSKPALNPSTAVTSKLCPAVLEDVIKVVIDHARNPKAPTGNFELLYKEKVMTLPPVDDSVLQIKGQPIDANYFLTPEQEQNMPINTTSDRSGDSINIIKTTDYMKYIGKEMKNTLKQLLALVEKEKERRRRLREPNAAGEMDMESFECCEDMEKIKRNMKEIQEIFKFNEKGGKRASVNQICLPKASESLLRTNSNKIKEAIGSLENKSKEKEPSTSIFSNIMNMIEAFNYPAT</sequence>
<dbReference type="RefSeq" id="XP_017777507.1">
    <property type="nucleotide sequence ID" value="XM_017922018.1"/>
</dbReference>
<dbReference type="Pfam" id="PF03133">
    <property type="entry name" value="TTL"/>
    <property type="match status" value="1"/>
</dbReference>
<dbReference type="Gene3D" id="3.30.470.20">
    <property type="entry name" value="ATP-grasp fold, B domain"/>
    <property type="match status" value="1"/>
</dbReference>
<evidence type="ECO:0000256" key="5">
    <source>
        <dbReference type="ARBA" id="ARBA00022840"/>
    </source>
</evidence>
<keyword evidence="6" id="KW-1185">Reference proteome</keyword>
<proteinExistence type="predicted"/>
<evidence type="ECO:0000256" key="1">
    <source>
        <dbReference type="ARBA" id="ARBA00004496"/>
    </source>
</evidence>
<keyword evidence="4" id="KW-0547">Nucleotide-binding</keyword>
<evidence type="ECO:0000313" key="7">
    <source>
        <dbReference type="RefSeq" id="XP_017777507.1"/>
    </source>
</evidence>
<gene>
    <name evidence="7" type="primary">LOC108563361</name>
</gene>
<keyword evidence="5" id="KW-0067">ATP-binding</keyword>
<dbReference type="InterPro" id="IPR051437">
    <property type="entry name" value="TTLL_monoglycylase"/>
</dbReference>
<dbReference type="GeneID" id="108563361"/>
<comment type="subcellular location">
    <subcellularLocation>
        <location evidence="1">Cytoplasm</location>
    </subcellularLocation>
</comment>
<evidence type="ECO:0000256" key="3">
    <source>
        <dbReference type="ARBA" id="ARBA00022598"/>
    </source>
</evidence>
<keyword evidence="2" id="KW-0963">Cytoplasm</keyword>
<accession>A0ABM1MSF7</accession>
<evidence type="ECO:0000313" key="6">
    <source>
        <dbReference type="Proteomes" id="UP000695000"/>
    </source>
</evidence>
<evidence type="ECO:0000256" key="2">
    <source>
        <dbReference type="ARBA" id="ARBA00022490"/>
    </source>
</evidence>
<organism evidence="6 7">
    <name type="scientific">Nicrophorus vespilloides</name>
    <name type="common">Boreal carrion beetle</name>
    <dbReference type="NCBI Taxonomy" id="110193"/>
    <lineage>
        <taxon>Eukaryota</taxon>
        <taxon>Metazoa</taxon>
        <taxon>Ecdysozoa</taxon>
        <taxon>Arthropoda</taxon>
        <taxon>Hexapoda</taxon>
        <taxon>Insecta</taxon>
        <taxon>Pterygota</taxon>
        <taxon>Neoptera</taxon>
        <taxon>Endopterygota</taxon>
        <taxon>Coleoptera</taxon>
        <taxon>Polyphaga</taxon>
        <taxon>Staphyliniformia</taxon>
        <taxon>Silphidae</taxon>
        <taxon>Nicrophorinae</taxon>
        <taxon>Nicrophorus</taxon>
    </lineage>
</organism>
<reference evidence="7" key="1">
    <citation type="submission" date="2025-08" db="UniProtKB">
        <authorList>
            <consortium name="RefSeq"/>
        </authorList>
    </citation>
    <scope>IDENTIFICATION</scope>
    <source>
        <tissue evidence="7">Whole Larva</tissue>
    </source>
</reference>
<protein>
    <submittedName>
        <fullName evidence="7">Tubulin glycylase 3A-like</fullName>
    </submittedName>
</protein>
<evidence type="ECO:0000256" key="4">
    <source>
        <dbReference type="ARBA" id="ARBA00022741"/>
    </source>
</evidence>
<dbReference type="PANTHER" id="PTHR45870:SF2">
    <property type="entry name" value="TUBULIN MONOGLYCYLASE TTLL3"/>
    <property type="match status" value="1"/>
</dbReference>
<dbReference type="PANTHER" id="PTHR45870">
    <property type="entry name" value="TUBULIN MONOGLYCYLASE TTLL3"/>
    <property type="match status" value="1"/>
</dbReference>
<dbReference type="InterPro" id="IPR004344">
    <property type="entry name" value="TTL/TTLL_fam"/>
</dbReference>
<dbReference type="PROSITE" id="PS51221">
    <property type="entry name" value="TTL"/>
    <property type="match status" value="1"/>
</dbReference>